<name>A0A2Z6G9C8_9PROT</name>
<sequence>MFDWLQRRSHAWSIRRQGATDNVARLTAGRIFVLPTRQSLVLGATLLILWIGDINYNLNLGFMLTFLLLAVALLSLFHTYRNLAGLEVRASRIEPIFAGDTAEFVFHVRNPYPIARYRITLSEVLGHTATFDVAAQTETEVRLQLPSSQRGWLEAQRLELRCNFPLGLFHAWAYLPLETFCLVYPRPAESCPLPTLLTDEDGERTHPNGVEDFAGLRGYVPGDGMSRIAWKTLAREQGLQVKQFESPKGTLVWLDWDALPRTSEERCLEQLTRWVLDADQAGLAYGLRLPGQECGIAQGEGHRAECLQMLALFDHRELF</sequence>
<proteinExistence type="predicted"/>
<evidence type="ECO:0000256" key="1">
    <source>
        <dbReference type="SAM" id="Phobius"/>
    </source>
</evidence>
<dbReference type="OrthoDB" id="5298497at2"/>
<dbReference type="AlphaFoldDB" id="A0A2Z6G9C8"/>
<keyword evidence="1" id="KW-0812">Transmembrane</keyword>
<keyword evidence="1" id="KW-1133">Transmembrane helix</keyword>
<feature type="transmembrane region" description="Helical" evidence="1">
    <location>
        <begin position="58"/>
        <end position="77"/>
    </location>
</feature>
<reference evidence="2 3" key="1">
    <citation type="submission" date="2018-06" db="EMBL/GenBank/DDBJ databases">
        <title>OYT1 Genome Sequencing.</title>
        <authorList>
            <person name="Kato S."/>
            <person name="Itoh T."/>
            <person name="Ohkuma M."/>
        </authorList>
    </citation>
    <scope>NUCLEOTIDE SEQUENCE [LARGE SCALE GENOMIC DNA]</scope>
    <source>
        <strain evidence="2 3">OYT1</strain>
    </source>
</reference>
<keyword evidence="3" id="KW-1185">Reference proteome</keyword>
<dbReference type="KEGG" id="fam:OYT1_ch0421"/>
<accession>A0A2Z6G9C8</accession>
<protein>
    <submittedName>
        <fullName evidence="2">Uncharacterized protein</fullName>
    </submittedName>
</protein>
<keyword evidence="1" id="KW-0472">Membrane</keyword>
<dbReference type="PANTHER" id="PTHR34351:SF1">
    <property type="entry name" value="SLR1927 PROTEIN"/>
    <property type="match status" value="1"/>
</dbReference>
<dbReference type="RefSeq" id="WP_062625566.1">
    <property type="nucleotide sequence ID" value="NZ_AP018738.1"/>
</dbReference>
<dbReference type="PANTHER" id="PTHR34351">
    <property type="entry name" value="SLR1927 PROTEIN-RELATED"/>
    <property type="match status" value="1"/>
</dbReference>
<dbReference type="STRING" id="1188319.OYT1_00331"/>
<dbReference type="Proteomes" id="UP000033070">
    <property type="component" value="Chromosome"/>
</dbReference>
<gene>
    <name evidence="2" type="ORF">OYT1_ch0421</name>
</gene>
<evidence type="ECO:0000313" key="2">
    <source>
        <dbReference type="EMBL" id="BBE49994.1"/>
    </source>
</evidence>
<evidence type="ECO:0000313" key="3">
    <source>
        <dbReference type="Proteomes" id="UP000033070"/>
    </source>
</evidence>
<dbReference type="EMBL" id="AP018738">
    <property type="protein sequence ID" value="BBE49994.1"/>
    <property type="molecule type" value="Genomic_DNA"/>
</dbReference>
<organism evidence="2 3">
    <name type="scientific">Ferriphaselus amnicola</name>
    <dbReference type="NCBI Taxonomy" id="1188319"/>
    <lineage>
        <taxon>Bacteria</taxon>
        <taxon>Pseudomonadati</taxon>
        <taxon>Pseudomonadota</taxon>
        <taxon>Betaproteobacteria</taxon>
        <taxon>Nitrosomonadales</taxon>
        <taxon>Gallionellaceae</taxon>
        <taxon>Ferriphaselus</taxon>
    </lineage>
</organism>